<dbReference type="GO" id="GO:0003677">
    <property type="term" value="F:DNA binding"/>
    <property type="evidence" value="ECO:0007669"/>
    <property type="project" value="InterPro"/>
</dbReference>
<dbReference type="InterPro" id="IPR008921">
    <property type="entry name" value="DNA_pol3_clamp-load_cplx_C"/>
</dbReference>
<comment type="caution">
    <text evidence="1">The sequence shown here is derived from an EMBL/GenBank/DDBJ whole genome shotgun (WGS) entry which is preliminary data.</text>
</comment>
<dbReference type="AlphaFoldDB" id="A0A1F7GWY1"/>
<accession>A0A1F7GWY1</accession>
<evidence type="ECO:0000313" key="2">
    <source>
        <dbReference type="Proteomes" id="UP000177913"/>
    </source>
</evidence>
<dbReference type="EMBL" id="MFZO01000045">
    <property type="protein sequence ID" value="OGK23597.1"/>
    <property type="molecule type" value="Genomic_DNA"/>
</dbReference>
<gene>
    <name evidence="1" type="ORF">A3C25_04830</name>
</gene>
<protein>
    <recommendedName>
        <fullName evidence="3">DNA polymerase III delta N-terminal domain-containing protein</fullName>
    </recommendedName>
</protein>
<dbReference type="Gene3D" id="1.20.272.10">
    <property type="match status" value="1"/>
</dbReference>
<proteinExistence type="predicted"/>
<dbReference type="Proteomes" id="UP000177913">
    <property type="component" value="Unassembled WGS sequence"/>
</dbReference>
<organism evidence="1 2">
    <name type="scientific">Candidatus Roizmanbacteria bacterium RIFCSPHIGHO2_02_FULL_38_11</name>
    <dbReference type="NCBI Taxonomy" id="1802039"/>
    <lineage>
        <taxon>Bacteria</taxon>
        <taxon>Candidatus Roizmaniibacteriota</taxon>
    </lineage>
</organism>
<sequence>MITIICGEDTISSRNYFISLKKNYFTKGFEIKNLKFDQIGDITRWLADSPSLFFQKKVFFAERLNKHVKKENKKIVDDLQRIAAMKDVELVDWEEVSGWELKLKKIGQIKEFKPNQTIFKLLDLLYPGNKVLFLSLLNKLSQELDENFIFIMLIRYVRNLIVIKEGAIPPRMQSWQTFKLKSQANHWKIENLVNFYEALFKIEVGLKSGSNPFSVKESLDILACHFL</sequence>
<evidence type="ECO:0008006" key="3">
    <source>
        <dbReference type="Google" id="ProtNLM"/>
    </source>
</evidence>
<evidence type="ECO:0000313" key="1">
    <source>
        <dbReference type="EMBL" id="OGK23597.1"/>
    </source>
</evidence>
<name>A0A1F7GWY1_9BACT</name>
<reference evidence="1 2" key="1">
    <citation type="journal article" date="2016" name="Nat. Commun.">
        <title>Thousands of microbial genomes shed light on interconnected biogeochemical processes in an aquifer system.</title>
        <authorList>
            <person name="Anantharaman K."/>
            <person name="Brown C.T."/>
            <person name="Hug L.A."/>
            <person name="Sharon I."/>
            <person name="Castelle C.J."/>
            <person name="Probst A.J."/>
            <person name="Thomas B.C."/>
            <person name="Singh A."/>
            <person name="Wilkins M.J."/>
            <person name="Karaoz U."/>
            <person name="Brodie E.L."/>
            <person name="Williams K.H."/>
            <person name="Hubbard S.S."/>
            <person name="Banfield J.F."/>
        </authorList>
    </citation>
    <scope>NUCLEOTIDE SEQUENCE [LARGE SCALE GENOMIC DNA]</scope>
</reference>
<dbReference type="GO" id="GO:0006260">
    <property type="term" value="P:DNA replication"/>
    <property type="evidence" value="ECO:0007669"/>
    <property type="project" value="InterPro"/>
</dbReference>
<dbReference type="SUPFAM" id="SSF48019">
    <property type="entry name" value="post-AAA+ oligomerization domain-like"/>
    <property type="match status" value="1"/>
</dbReference>